<dbReference type="GO" id="GO:0052693">
    <property type="term" value="F:epoxyqueuosine reductase activity"/>
    <property type="evidence" value="ECO:0007669"/>
    <property type="project" value="TreeGrafter"/>
</dbReference>
<name>A0A2W5Z7X5_9BACT</name>
<dbReference type="InterPro" id="IPR017896">
    <property type="entry name" value="4Fe4S_Fe-S-bd"/>
</dbReference>
<evidence type="ECO:0000256" key="2">
    <source>
        <dbReference type="ARBA" id="ARBA00022490"/>
    </source>
</evidence>
<keyword evidence="6" id="KW-0560">Oxidoreductase</keyword>
<evidence type="ECO:0000313" key="11">
    <source>
        <dbReference type="EMBL" id="PZR81429.1"/>
    </source>
</evidence>
<dbReference type="PROSITE" id="PS51379">
    <property type="entry name" value="4FE4S_FER_2"/>
    <property type="match status" value="1"/>
</dbReference>
<dbReference type="GO" id="GO:0051539">
    <property type="term" value="F:4 iron, 4 sulfur cluster binding"/>
    <property type="evidence" value="ECO:0007669"/>
    <property type="project" value="UniProtKB-KW"/>
</dbReference>
<evidence type="ECO:0000313" key="12">
    <source>
        <dbReference type="Proteomes" id="UP000248724"/>
    </source>
</evidence>
<dbReference type="Pfam" id="PF13484">
    <property type="entry name" value="Fer4_16"/>
    <property type="match status" value="1"/>
</dbReference>
<dbReference type="EMBL" id="QHBU01000112">
    <property type="protein sequence ID" value="PZR81429.1"/>
    <property type="molecule type" value="Genomic_DNA"/>
</dbReference>
<dbReference type="AlphaFoldDB" id="A0A2W5Z7X5"/>
<dbReference type="PANTHER" id="PTHR30002:SF4">
    <property type="entry name" value="EPOXYQUEUOSINE REDUCTASE"/>
    <property type="match status" value="1"/>
</dbReference>
<reference evidence="11 12" key="1">
    <citation type="journal article" date="2017" name="Nature">
        <title>Atmospheric trace gases support primary production in Antarctic desert surface soil.</title>
        <authorList>
            <person name="Ji M."/>
            <person name="Greening C."/>
            <person name="Vanwonterghem I."/>
            <person name="Carere C.R."/>
            <person name="Bay S.K."/>
            <person name="Steen J.A."/>
            <person name="Montgomery K."/>
            <person name="Lines T."/>
            <person name="Beardall J."/>
            <person name="van Dorst J."/>
            <person name="Snape I."/>
            <person name="Stott M.B."/>
            <person name="Hugenholtz P."/>
            <person name="Ferrari B.C."/>
        </authorList>
    </citation>
    <scope>NUCLEOTIDE SEQUENCE [LARGE SCALE GENOMIC DNA]</scope>
    <source>
        <strain evidence="11">RRmetagenome_bin12</strain>
    </source>
</reference>
<keyword evidence="3" id="KW-0819">tRNA processing</keyword>
<feature type="region of interest" description="Disordered" evidence="9">
    <location>
        <begin position="1"/>
        <end position="30"/>
    </location>
</feature>
<dbReference type="GO" id="GO:0046872">
    <property type="term" value="F:metal ion binding"/>
    <property type="evidence" value="ECO:0007669"/>
    <property type="project" value="UniProtKB-KW"/>
</dbReference>
<dbReference type="InterPro" id="IPR013542">
    <property type="entry name" value="QueG_DUF1730"/>
</dbReference>
<dbReference type="PROSITE" id="PS00198">
    <property type="entry name" value="4FE4S_FER_1"/>
    <property type="match status" value="1"/>
</dbReference>
<evidence type="ECO:0000256" key="7">
    <source>
        <dbReference type="ARBA" id="ARBA00023004"/>
    </source>
</evidence>
<accession>A0A2W5Z7X5</accession>
<organism evidence="11 12">
    <name type="scientific">Candidatus Aeolococcus gillhamiae</name>
    <dbReference type="NCBI Taxonomy" id="3127015"/>
    <lineage>
        <taxon>Bacteria</taxon>
        <taxon>Bacillati</taxon>
        <taxon>Candidatus Dormiibacterota</taxon>
        <taxon>Candidatus Dormibacteria</taxon>
        <taxon>Candidatus Aeolococcales</taxon>
        <taxon>Candidatus Aeolococcaceae</taxon>
        <taxon>Candidatus Aeolococcus</taxon>
    </lineage>
</organism>
<evidence type="ECO:0000259" key="10">
    <source>
        <dbReference type="PROSITE" id="PS51379"/>
    </source>
</evidence>
<keyword evidence="7" id="KW-0408">Iron</keyword>
<feature type="domain" description="4Fe-4S ferredoxin-type" evidence="10">
    <location>
        <begin position="272"/>
        <end position="304"/>
    </location>
</feature>
<feature type="compositionally biased region" description="Low complexity" evidence="9">
    <location>
        <begin position="1"/>
        <end position="13"/>
    </location>
</feature>
<protein>
    <submittedName>
        <fullName evidence="11">tRNA epoxyqueuosine(34) reductase QueG</fullName>
    </submittedName>
</protein>
<evidence type="ECO:0000256" key="3">
    <source>
        <dbReference type="ARBA" id="ARBA00022694"/>
    </source>
</evidence>
<dbReference type="GO" id="GO:0008616">
    <property type="term" value="P:tRNA queuosine(34) biosynthetic process"/>
    <property type="evidence" value="ECO:0007669"/>
    <property type="project" value="UniProtKB-KW"/>
</dbReference>
<dbReference type="Gene3D" id="3.30.70.20">
    <property type="match status" value="1"/>
</dbReference>
<evidence type="ECO:0000256" key="6">
    <source>
        <dbReference type="ARBA" id="ARBA00023002"/>
    </source>
</evidence>
<evidence type="ECO:0000256" key="4">
    <source>
        <dbReference type="ARBA" id="ARBA00022723"/>
    </source>
</evidence>
<dbReference type="Pfam" id="PF08331">
    <property type="entry name" value="QueG_DUF1730"/>
    <property type="match status" value="1"/>
</dbReference>
<keyword evidence="5" id="KW-0671">Queuosine biosynthesis</keyword>
<keyword evidence="2" id="KW-0963">Cytoplasm</keyword>
<dbReference type="InterPro" id="IPR017900">
    <property type="entry name" value="4Fe4S_Fe_S_CS"/>
</dbReference>
<dbReference type="Proteomes" id="UP000248724">
    <property type="component" value="Unassembled WGS sequence"/>
</dbReference>
<dbReference type="PANTHER" id="PTHR30002">
    <property type="entry name" value="EPOXYQUEUOSINE REDUCTASE"/>
    <property type="match status" value="1"/>
</dbReference>
<dbReference type="NCBIfam" id="TIGR00276">
    <property type="entry name" value="tRNA epoxyqueuosine(34) reductase QueG"/>
    <property type="match status" value="1"/>
</dbReference>
<keyword evidence="1" id="KW-0004">4Fe-4S</keyword>
<proteinExistence type="predicted"/>
<dbReference type="InterPro" id="IPR004453">
    <property type="entry name" value="QueG"/>
</dbReference>
<keyword evidence="8" id="KW-0411">Iron-sulfur</keyword>
<evidence type="ECO:0000256" key="1">
    <source>
        <dbReference type="ARBA" id="ARBA00022485"/>
    </source>
</evidence>
<sequence>MAVSSPSSLPSTSMAAGPSSPVKAVTRSASPPIVAGAPSPRIATVMCRPANVLACLPLLDKLEPTAPRAEWYRPGSATGGGILVGVSRWEAFREELRAHALESGWCALGVTGVEPFVEARRHGLDAIAAGRMEGMPWMTAERVAASTDLGPRYPWARSIIALAWPYRPVRGAAEHEGSTPRGRMAAYALLEQPGEPDAVDYHDVLARGCDELVAWLRERVPEVRAKRFVDHGWAMDRAVAERAGIGFTGKHAGLLTTTAGSYVLLAEIAVSLPLPADAPSKKGCGSCATCLPSCPTGAIIAPGVIDARRCISYLTIEHEGPIPHALRPLMGTWVFGCDLCQEACPINHRLAPPPLADTKHGRKGPVPAPDLVELLELDERGFAERFAGTAVARTGRARLARNTAIALGNAGVAATAASLRRAAAQDSDADVREAAAWALERVTAEVN</sequence>
<evidence type="ECO:0000256" key="9">
    <source>
        <dbReference type="SAM" id="MobiDB-lite"/>
    </source>
</evidence>
<evidence type="ECO:0000256" key="5">
    <source>
        <dbReference type="ARBA" id="ARBA00022785"/>
    </source>
</evidence>
<dbReference type="SUPFAM" id="SSF46548">
    <property type="entry name" value="alpha-helical ferredoxin"/>
    <property type="match status" value="1"/>
</dbReference>
<comment type="caution">
    <text evidence="11">The sequence shown here is derived from an EMBL/GenBank/DDBJ whole genome shotgun (WGS) entry which is preliminary data.</text>
</comment>
<evidence type="ECO:0000256" key="8">
    <source>
        <dbReference type="ARBA" id="ARBA00023014"/>
    </source>
</evidence>
<keyword evidence="4" id="KW-0479">Metal-binding</keyword>
<gene>
    <name evidence="11" type="primary">queG</name>
    <name evidence="11" type="ORF">DLM65_05885</name>
</gene>